<dbReference type="GO" id="GO:0008270">
    <property type="term" value="F:zinc ion binding"/>
    <property type="evidence" value="ECO:0007669"/>
    <property type="project" value="UniProtKB-UniRule"/>
</dbReference>
<proteinExistence type="inferred from homology"/>
<organism evidence="2 3">
    <name type="scientific">Penstemon smallii</name>
    <dbReference type="NCBI Taxonomy" id="265156"/>
    <lineage>
        <taxon>Eukaryota</taxon>
        <taxon>Viridiplantae</taxon>
        <taxon>Streptophyta</taxon>
        <taxon>Embryophyta</taxon>
        <taxon>Tracheophyta</taxon>
        <taxon>Spermatophyta</taxon>
        <taxon>Magnoliopsida</taxon>
        <taxon>eudicotyledons</taxon>
        <taxon>Gunneridae</taxon>
        <taxon>Pentapetalae</taxon>
        <taxon>asterids</taxon>
        <taxon>lamiids</taxon>
        <taxon>Lamiales</taxon>
        <taxon>Plantaginaceae</taxon>
        <taxon>Cheloneae</taxon>
        <taxon>Penstemon</taxon>
    </lineage>
</organism>
<keyword evidence="1" id="KW-0862">Zinc</keyword>
<dbReference type="EMBL" id="JBJXBP010000003">
    <property type="protein sequence ID" value="KAL3838812.1"/>
    <property type="molecule type" value="Genomic_DNA"/>
</dbReference>
<accession>A0ABD3TPX4</accession>
<dbReference type="AlphaFoldDB" id="A0ABD3TPX4"/>
<sequence length="93" mass="11265">MLQLYILQKFLNYFKKRYANLMTVTSRFVVNMILKVNLKCCKKFEFIGILRSHALKVLNFKQIVRIPDQYIKKRWMKTAKKKKKKKKKSESSC</sequence>
<comment type="caution">
    <text evidence="2">The sequence shown here is derived from an EMBL/GenBank/DDBJ whole genome shotgun (WGS) entry which is preliminary data.</text>
</comment>
<evidence type="ECO:0000256" key="1">
    <source>
        <dbReference type="RuleBase" id="RU367018"/>
    </source>
</evidence>
<keyword evidence="1" id="KW-0539">Nucleus</keyword>
<dbReference type="InterPro" id="IPR031052">
    <property type="entry name" value="FHY3/FAR1"/>
</dbReference>
<dbReference type="PANTHER" id="PTHR31669">
    <property type="entry name" value="PROTEIN FAR1-RELATED SEQUENCE 10-RELATED"/>
    <property type="match status" value="1"/>
</dbReference>
<keyword evidence="3" id="KW-1185">Reference proteome</keyword>
<keyword evidence="1" id="KW-0863">Zinc-finger</keyword>
<comment type="subcellular location">
    <subcellularLocation>
        <location evidence="1">Nucleus</location>
    </subcellularLocation>
</comment>
<reference evidence="2 3" key="1">
    <citation type="submission" date="2024-12" db="EMBL/GenBank/DDBJ databases">
        <title>The unique morphological basis and parallel evolutionary history of personate flowers in Penstemon.</title>
        <authorList>
            <person name="Depatie T.H."/>
            <person name="Wessinger C.A."/>
        </authorList>
    </citation>
    <scope>NUCLEOTIDE SEQUENCE [LARGE SCALE GENOMIC DNA]</scope>
    <source>
        <strain evidence="2">WTNN_2</strain>
        <tissue evidence="2">Leaf</tissue>
    </source>
</reference>
<evidence type="ECO:0000313" key="2">
    <source>
        <dbReference type="EMBL" id="KAL3838812.1"/>
    </source>
</evidence>
<comment type="similarity">
    <text evidence="1">Belongs to the FHY3/FAR1 family.</text>
</comment>
<dbReference type="Proteomes" id="UP001634393">
    <property type="component" value="Unassembled WGS sequence"/>
</dbReference>
<gene>
    <name evidence="2" type="ORF">ACJIZ3_023403</name>
</gene>
<dbReference type="GO" id="GO:0005634">
    <property type="term" value="C:nucleus"/>
    <property type="evidence" value="ECO:0007669"/>
    <property type="project" value="UniProtKB-SubCell"/>
</dbReference>
<evidence type="ECO:0000313" key="3">
    <source>
        <dbReference type="Proteomes" id="UP001634393"/>
    </source>
</evidence>
<name>A0ABD3TPX4_9LAMI</name>
<keyword evidence="1" id="KW-0479">Metal-binding</keyword>
<comment type="function">
    <text evidence="1">Putative transcription activator involved in regulating light control of development.</text>
</comment>
<dbReference type="GO" id="GO:0006355">
    <property type="term" value="P:regulation of DNA-templated transcription"/>
    <property type="evidence" value="ECO:0007669"/>
    <property type="project" value="UniProtKB-UniRule"/>
</dbReference>
<dbReference type="PANTHER" id="PTHR31669:SF251">
    <property type="entry name" value="PROTEIN FAR1-RELATED SEQUENCE"/>
    <property type="match status" value="1"/>
</dbReference>
<protein>
    <recommendedName>
        <fullName evidence="1">Protein FAR1-RELATED SEQUENCE</fullName>
    </recommendedName>
</protein>